<comment type="subcellular location">
    <subcellularLocation>
        <location evidence="1 5">Cytoplasm</location>
    </subcellularLocation>
</comment>
<dbReference type="FunFam" id="3.30.1360.40:FF:000001">
    <property type="entry name" value="Ribosome-recycling factor"/>
    <property type="match status" value="1"/>
</dbReference>
<evidence type="ECO:0000256" key="1">
    <source>
        <dbReference type="ARBA" id="ARBA00004496"/>
    </source>
</evidence>
<dbReference type="SUPFAM" id="SSF55194">
    <property type="entry name" value="Ribosome recycling factor, RRF"/>
    <property type="match status" value="1"/>
</dbReference>
<comment type="function">
    <text evidence="5">Responsible for the release of ribosomes from messenger RNA at the termination of protein biosynthesis. May increase the efficiency of translation by recycling ribosomes from one round of translation to another.</text>
</comment>
<dbReference type="GO" id="GO:0005737">
    <property type="term" value="C:cytoplasm"/>
    <property type="evidence" value="ECO:0007669"/>
    <property type="project" value="UniProtKB-SubCell"/>
</dbReference>
<dbReference type="PANTHER" id="PTHR20982:SF3">
    <property type="entry name" value="MITOCHONDRIAL RIBOSOME RECYCLING FACTOR PSEUDO 1"/>
    <property type="match status" value="1"/>
</dbReference>
<dbReference type="Gene3D" id="1.10.132.20">
    <property type="entry name" value="Ribosome-recycling factor"/>
    <property type="match status" value="1"/>
</dbReference>
<dbReference type="EMBL" id="JAERWL010000006">
    <property type="protein sequence ID" value="MBM9476164.1"/>
    <property type="molecule type" value="Genomic_DNA"/>
</dbReference>
<evidence type="ECO:0000259" key="6">
    <source>
        <dbReference type="Pfam" id="PF01765"/>
    </source>
</evidence>
<keyword evidence="8" id="KW-1185">Reference proteome</keyword>
<dbReference type="InterPro" id="IPR023584">
    <property type="entry name" value="Ribosome_recyc_fac_dom"/>
</dbReference>
<evidence type="ECO:0000256" key="4">
    <source>
        <dbReference type="ARBA" id="ARBA00022917"/>
    </source>
</evidence>
<keyword evidence="3 5" id="KW-0963">Cytoplasm</keyword>
<sequence>MIDEAMFDAEEKMEKAVTKVKEDLSTLRTGRANPNTFGRVTIDYYGAPTPLTQMATITIPEARMAVIKPYDASQLTAIEKAIQQSDLGVNPGNDGVVIRVVFPQLTEERRRELGKSARAKGEDARVSIRNIRRRTKEELDRIVKDGEAGEDEGARAEKELQTLTDKYIASVEDLIKNKEAELLEV</sequence>
<dbReference type="GO" id="GO:0006415">
    <property type="term" value="P:translational termination"/>
    <property type="evidence" value="ECO:0007669"/>
    <property type="project" value="UniProtKB-UniRule"/>
</dbReference>
<dbReference type="Pfam" id="PF01765">
    <property type="entry name" value="RRF"/>
    <property type="match status" value="1"/>
</dbReference>
<dbReference type="NCBIfam" id="TIGR00496">
    <property type="entry name" value="frr"/>
    <property type="match status" value="1"/>
</dbReference>
<name>A0A938YMX9_9ACTN</name>
<dbReference type="InterPro" id="IPR002661">
    <property type="entry name" value="Ribosome_recyc_fac"/>
</dbReference>
<gene>
    <name evidence="5 7" type="primary">frr</name>
    <name evidence="7" type="ORF">JL107_06880</name>
</gene>
<accession>A0A938YMX9</accession>
<dbReference type="GO" id="GO:0043023">
    <property type="term" value="F:ribosomal large subunit binding"/>
    <property type="evidence" value="ECO:0007669"/>
    <property type="project" value="TreeGrafter"/>
</dbReference>
<dbReference type="FunFam" id="1.10.132.20:FF:000001">
    <property type="entry name" value="Ribosome-recycling factor"/>
    <property type="match status" value="1"/>
</dbReference>
<comment type="caution">
    <text evidence="7">The sequence shown here is derived from an EMBL/GenBank/DDBJ whole genome shotgun (WGS) entry which is preliminary data.</text>
</comment>
<dbReference type="Proteomes" id="UP000663801">
    <property type="component" value="Unassembled WGS sequence"/>
</dbReference>
<evidence type="ECO:0000256" key="2">
    <source>
        <dbReference type="ARBA" id="ARBA00005912"/>
    </source>
</evidence>
<protein>
    <recommendedName>
        <fullName evidence="5">Ribosome-recycling factor</fullName>
        <shortName evidence="5">RRF</shortName>
    </recommendedName>
    <alternativeName>
        <fullName evidence="5">Ribosome-releasing factor</fullName>
    </alternativeName>
</protein>
<dbReference type="HAMAP" id="MF_00040">
    <property type="entry name" value="RRF"/>
    <property type="match status" value="1"/>
</dbReference>
<keyword evidence="4 5" id="KW-0648">Protein biosynthesis</keyword>
<evidence type="ECO:0000256" key="5">
    <source>
        <dbReference type="HAMAP-Rule" id="MF_00040"/>
    </source>
</evidence>
<dbReference type="PANTHER" id="PTHR20982">
    <property type="entry name" value="RIBOSOME RECYCLING FACTOR"/>
    <property type="match status" value="1"/>
</dbReference>
<dbReference type="AlphaFoldDB" id="A0A938YMX9"/>
<dbReference type="Gene3D" id="3.30.1360.40">
    <property type="match status" value="1"/>
</dbReference>
<dbReference type="RefSeq" id="WP_205256254.1">
    <property type="nucleotide sequence ID" value="NZ_BAAAPV010000003.1"/>
</dbReference>
<evidence type="ECO:0000313" key="8">
    <source>
        <dbReference type="Proteomes" id="UP000663801"/>
    </source>
</evidence>
<organism evidence="7 8">
    <name type="scientific">Nakamurella flavida</name>
    <dbReference type="NCBI Taxonomy" id="363630"/>
    <lineage>
        <taxon>Bacteria</taxon>
        <taxon>Bacillati</taxon>
        <taxon>Actinomycetota</taxon>
        <taxon>Actinomycetes</taxon>
        <taxon>Nakamurellales</taxon>
        <taxon>Nakamurellaceae</taxon>
        <taxon>Nakamurella</taxon>
    </lineage>
</organism>
<evidence type="ECO:0000313" key="7">
    <source>
        <dbReference type="EMBL" id="MBM9476164.1"/>
    </source>
</evidence>
<evidence type="ECO:0000256" key="3">
    <source>
        <dbReference type="ARBA" id="ARBA00022490"/>
    </source>
</evidence>
<reference evidence="7" key="1">
    <citation type="submission" date="2021-01" db="EMBL/GenBank/DDBJ databases">
        <title>KCTC 19127 draft genome.</title>
        <authorList>
            <person name="An D."/>
        </authorList>
    </citation>
    <scope>NUCLEOTIDE SEQUENCE</scope>
    <source>
        <strain evidence="7">KCTC 19127</strain>
    </source>
</reference>
<feature type="domain" description="Ribosome recycling factor" evidence="6">
    <location>
        <begin position="21"/>
        <end position="183"/>
    </location>
</feature>
<comment type="similarity">
    <text evidence="2 5">Belongs to the RRF family.</text>
</comment>
<dbReference type="InterPro" id="IPR036191">
    <property type="entry name" value="RRF_sf"/>
</dbReference>
<dbReference type="CDD" id="cd00520">
    <property type="entry name" value="RRF"/>
    <property type="match status" value="1"/>
</dbReference>
<proteinExistence type="inferred from homology"/>